<dbReference type="Gene3D" id="3.40.190.10">
    <property type="entry name" value="Periplasmic binding protein-like II"/>
    <property type="match status" value="2"/>
</dbReference>
<proteinExistence type="inferred from homology"/>
<accession>A0ABD5AKK8</accession>
<dbReference type="GO" id="GO:0042597">
    <property type="term" value="C:periplasmic space"/>
    <property type="evidence" value="ECO:0007669"/>
    <property type="project" value="UniProtKB-SubCell"/>
</dbReference>
<dbReference type="PANTHER" id="PTHR30368:SF2">
    <property type="entry name" value="SULFATE-BINDING PROTEIN"/>
    <property type="match status" value="1"/>
</dbReference>
<gene>
    <name evidence="7" type="ORF">J2771_001214</name>
</gene>
<sequence>MLIFENYLSKIFGLLIISSFSTMLYAANYYDSDIVHKPKDKILKIYGAGGPHVAFKKIAENYSKETGNKVEIIFGPESTWTKKAQADADIIWGTSEQSMTGFLNNYKGFKSKDVMPIYIRPAIIAVKKGNPKKIKGINDLLRPNMKIIVTEGGGVANTSGSGVWEDIVGRNGKLDEIINFRKNIISFEPNSGSSFKSFVKLDADAWITWPNWVSSNPNVLEGINIDNQRKIWRDLNIVVSPEADDNAGEFLKYLVSSKAKYLMSLEGWAR</sequence>
<dbReference type="Pfam" id="PF13531">
    <property type="entry name" value="SBP_bac_11"/>
    <property type="match status" value="1"/>
</dbReference>
<comment type="similarity">
    <text evidence="2">Belongs to the prokaryotic sulfate-binding protein family.</text>
</comment>
<evidence type="ECO:0000256" key="2">
    <source>
        <dbReference type="ARBA" id="ARBA00006099"/>
    </source>
</evidence>
<evidence type="ECO:0000256" key="4">
    <source>
        <dbReference type="ARBA" id="ARBA00022729"/>
    </source>
</evidence>
<keyword evidence="6" id="KW-0472">Membrane</keyword>
<keyword evidence="4" id="KW-0732">Signal</keyword>
<evidence type="ECO:0000313" key="7">
    <source>
        <dbReference type="EMBL" id="MDP9802960.1"/>
    </source>
</evidence>
<dbReference type="RefSeq" id="WP_209830397.1">
    <property type="nucleotide sequence ID" value="NZ_JAUSQP010000001.1"/>
</dbReference>
<dbReference type="AlphaFoldDB" id="A0ABD5AKK8"/>
<protein>
    <submittedName>
        <fullName evidence="7">Accessory colonization factor AcfC</fullName>
    </submittedName>
</protein>
<dbReference type="EMBL" id="JAUSQP010000001">
    <property type="protein sequence ID" value="MDP9802960.1"/>
    <property type="molecule type" value="Genomic_DNA"/>
</dbReference>
<keyword evidence="6" id="KW-1133">Transmembrane helix</keyword>
<evidence type="ECO:0000313" key="8">
    <source>
        <dbReference type="Proteomes" id="UP001240164"/>
    </source>
</evidence>
<dbReference type="SUPFAM" id="SSF53850">
    <property type="entry name" value="Periplasmic binding protein-like II"/>
    <property type="match status" value="1"/>
</dbReference>
<organism evidence="7 8">
    <name type="scientific">Acinetobacter calcoaceticus</name>
    <dbReference type="NCBI Taxonomy" id="471"/>
    <lineage>
        <taxon>Bacteria</taxon>
        <taxon>Pseudomonadati</taxon>
        <taxon>Pseudomonadota</taxon>
        <taxon>Gammaproteobacteria</taxon>
        <taxon>Moraxellales</taxon>
        <taxon>Moraxellaceae</taxon>
        <taxon>Acinetobacter</taxon>
        <taxon>Acinetobacter calcoaceticus/baumannii complex</taxon>
    </lineage>
</organism>
<comment type="subcellular location">
    <subcellularLocation>
        <location evidence="1">Periplasm</location>
    </subcellularLocation>
</comment>
<dbReference type="PANTHER" id="PTHR30368">
    <property type="entry name" value="SULFATE-BINDING PROTEIN"/>
    <property type="match status" value="1"/>
</dbReference>
<evidence type="ECO:0000256" key="1">
    <source>
        <dbReference type="ARBA" id="ARBA00004418"/>
    </source>
</evidence>
<feature type="transmembrane region" description="Helical" evidence="6">
    <location>
        <begin position="12"/>
        <end position="30"/>
    </location>
</feature>
<evidence type="ECO:0000256" key="6">
    <source>
        <dbReference type="SAM" id="Phobius"/>
    </source>
</evidence>
<evidence type="ECO:0000256" key="5">
    <source>
        <dbReference type="ARBA" id="ARBA00022764"/>
    </source>
</evidence>
<keyword evidence="5" id="KW-0574">Periplasm</keyword>
<name>A0ABD5AKK8_ACICA</name>
<evidence type="ECO:0000256" key="3">
    <source>
        <dbReference type="ARBA" id="ARBA00022448"/>
    </source>
</evidence>
<keyword evidence="3" id="KW-0813">Transport</keyword>
<dbReference type="Proteomes" id="UP001240164">
    <property type="component" value="Unassembled WGS sequence"/>
</dbReference>
<keyword evidence="6" id="KW-0812">Transmembrane</keyword>
<dbReference type="InterPro" id="IPR005669">
    <property type="entry name" value="Thiosulph/SO4-bd"/>
</dbReference>
<comment type="caution">
    <text evidence="7">The sequence shown here is derived from an EMBL/GenBank/DDBJ whole genome shotgun (WGS) entry which is preliminary data.</text>
</comment>
<reference evidence="7 8" key="1">
    <citation type="submission" date="2023-07" db="EMBL/GenBank/DDBJ databases">
        <title>Sorghum-associated microbial communities from plants grown in Nebraska, USA.</title>
        <authorList>
            <person name="Schachtman D."/>
        </authorList>
    </citation>
    <scope>NUCLEOTIDE SEQUENCE [LARGE SCALE GENOMIC DNA]</scope>
    <source>
        <strain evidence="7 8">CC146</strain>
    </source>
</reference>